<evidence type="ECO:0000313" key="3">
    <source>
        <dbReference type="Proteomes" id="UP000292052"/>
    </source>
</evidence>
<reference evidence="2 3" key="1">
    <citation type="submission" date="2017-03" db="EMBL/GenBank/DDBJ databases">
        <title>Genome of the blue death feigning beetle - Asbolus verrucosus.</title>
        <authorList>
            <person name="Rider S.D."/>
        </authorList>
    </citation>
    <scope>NUCLEOTIDE SEQUENCE [LARGE SCALE GENOMIC DNA]</scope>
    <source>
        <strain evidence="2">Butters</strain>
        <tissue evidence="2">Head and leg muscle</tissue>
    </source>
</reference>
<dbReference type="Proteomes" id="UP000292052">
    <property type="component" value="Unassembled WGS sequence"/>
</dbReference>
<comment type="caution">
    <text evidence="2">The sequence shown here is derived from an EMBL/GenBank/DDBJ whole genome shotgun (WGS) entry which is preliminary data.</text>
</comment>
<organism evidence="2 3">
    <name type="scientific">Asbolus verrucosus</name>
    <name type="common">Desert ironclad beetle</name>
    <dbReference type="NCBI Taxonomy" id="1661398"/>
    <lineage>
        <taxon>Eukaryota</taxon>
        <taxon>Metazoa</taxon>
        <taxon>Ecdysozoa</taxon>
        <taxon>Arthropoda</taxon>
        <taxon>Hexapoda</taxon>
        <taxon>Insecta</taxon>
        <taxon>Pterygota</taxon>
        <taxon>Neoptera</taxon>
        <taxon>Endopterygota</taxon>
        <taxon>Coleoptera</taxon>
        <taxon>Polyphaga</taxon>
        <taxon>Cucujiformia</taxon>
        <taxon>Tenebrionidae</taxon>
        <taxon>Pimeliinae</taxon>
        <taxon>Asbolus</taxon>
    </lineage>
</organism>
<name>A0A482WB60_ASBVE</name>
<accession>A0A482WB60</accession>
<dbReference type="EMBL" id="QDEB01011730">
    <property type="protein sequence ID" value="RZC42017.1"/>
    <property type="molecule type" value="Genomic_DNA"/>
</dbReference>
<proteinExistence type="predicted"/>
<evidence type="ECO:0000256" key="1">
    <source>
        <dbReference type="SAM" id="MobiDB-lite"/>
    </source>
</evidence>
<evidence type="ECO:0000313" key="2">
    <source>
        <dbReference type="EMBL" id="RZC42017.1"/>
    </source>
</evidence>
<sequence length="33" mass="3704">MLPSVDRRTSSSASLQYGTPKKNYKAVRQISSF</sequence>
<gene>
    <name evidence="2" type="ORF">BDFB_013618</name>
</gene>
<dbReference type="AlphaFoldDB" id="A0A482WB60"/>
<protein>
    <submittedName>
        <fullName evidence="2">Uncharacterized protein</fullName>
    </submittedName>
</protein>
<keyword evidence="3" id="KW-1185">Reference proteome</keyword>
<feature type="region of interest" description="Disordered" evidence="1">
    <location>
        <begin position="1"/>
        <end position="21"/>
    </location>
</feature>